<keyword evidence="4" id="KW-1185">Reference proteome</keyword>
<feature type="transmembrane region" description="Helical" evidence="1">
    <location>
        <begin position="32"/>
        <end position="51"/>
    </location>
</feature>
<name>V8FYE8_9BURK</name>
<dbReference type="Pfam" id="PF00149">
    <property type="entry name" value="Metallophos"/>
    <property type="match status" value="1"/>
</dbReference>
<dbReference type="InterPro" id="IPR051158">
    <property type="entry name" value="Metallophosphoesterase_sf"/>
</dbReference>
<dbReference type="InterPro" id="IPR029052">
    <property type="entry name" value="Metallo-depent_PP-like"/>
</dbReference>
<dbReference type="AlphaFoldDB" id="V8FYE8"/>
<dbReference type="PATRIC" id="fig|1414851.3.peg.1924"/>
<proteinExistence type="predicted"/>
<protein>
    <submittedName>
        <fullName evidence="3">Metallophosphoesterase</fullName>
    </submittedName>
</protein>
<dbReference type="SUPFAM" id="SSF56300">
    <property type="entry name" value="Metallo-dependent phosphatases"/>
    <property type="match status" value="1"/>
</dbReference>
<feature type="transmembrane region" description="Helical" evidence="1">
    <location>
        <begin position="107"/>
        <end position="125"/>
    </location>
</feature>
<evidence type="ECO:0000313" key="3">
    <source>
        <dbReference type="EMBL" id="ETD69185.1"/>
    </source>
</evidence>
<sequence length="373" mass="42240">MYLFHLFVFAFYLYTVWRLIIPLPLSRYSRAFLAFVLLLITQYRWFQLWFFGSMFSPELPHNVVLILGGLFAGFSLLIMLTLLSDIVSLIGRIFSIHSLYWSTRKRVVIFLATIVLAIIGVQAAIRVPDVKRVEIPIKNLSQKLDGLTIVQLTDLHISHLFRDAWLNEVVQKTNQLNPDIILITGDFIDGEVSDRWSDIQAYKQLKAKYGVFGIMGNHEYYYHGEKWFKALGELGIEMLANEHRVIYPQGEPFVVAGLTDEAALRFKLPGPAIDKALADRPDNAITVLLAHRPQEVAEHIAKGVSLQLSGHTHGGMIIGFQQLVKFFNGGFVSGLYKVGEGWLYLSNGTGLWNGFPIRLGVPSEITLITLRHQ</sequence>
<dbReference type="PANTHER" id="PTHR31302:SF0">
    <property type="entry name" value="TRANSMEMBRANE PROTEIN WITH METALLOPHOSPHOESTERASE DOMAIN"/>
    <property type="match status" value="1"/>
</dbReference>
<dbReference type="Gene3D" id="3.60.21.10">
    <property type="match status" value="1"/>
</dbReference>
<dbReference type="PANTHER" id="PTHR31302">
    <property type="entry name" value="TRANSMEMBRANE PROTEIN WITH METALLOPHOSPHOESTERASE DOMAIN-RELATED"/>
    <property type="match status" value="1"/>
</dbReference>
<dbReference type="GO" id="GO:0016787">
    <property type="term" value="F:hydrolase activity"/>
    <property type="evidence" value="ECO:0007669"/>
    <property type="project" value="InterPro"/>
</dbReference>
<dbReference type="EMBL" id="AYSV01000098">
    <property type="protein sequence ID" value="ETD69185.1"/>
    <property type="molecule type" value="Genomic_DNA"/>
</dbReference>
<dbReference type="CDD" id="cd07385">
    <property type="entry name" value="MPP_YkuE_C"/>
    <property type="match status" value="1"/>
</dbReference>
<evidence type="ECO:0000259" key="2">
    <source>
        <dbReference type="Pfam" id="PF00149"/>
    </source>
</evidence>
<keyword evidence="1" id="KW-0472">Membrane</keyword>
<dbReference type="Proteomes" id="UP000018766">
    <property type="component" value="Unassembled WGS sequence"/>
</dbReference>
<feature type="transmembrane region" description="Helical" evidence="1">
    <location>
        <begin position="6"/>
        <end position="25"/>
    </location>
</feature>
<organism evidence="3 4">
    <name type="scientific">Pelistega indica</name>
    <dbReference type="NCBI Taxonomy" id="1414851"/>
    <lineage>
        <taxon>Bacteria</taxon>
        <taxon>Pseudomonadati</taxon>
        <taxon>Pseudomonadota</taxon>
        <taxon>Betaproteobacteria</taxon>
        <taxon>Burkholderiales</taxon>
        <taxon>Alcaligenaceae</taxon>
        <taxon>Pelistega</taxon>
    </lineage>
</organism>
<dbReference type="InterPro" id="IPR004843">
    <property type="entry name" value="Calcineurin-like_PHP"/>
</dbReference>
<evidence type="ECO:0000313" key="4">
    <source>
        <dbReference type="Proteomes" id="UP000018766"/>
    </source>
</evidence>
<reference evidence="3 4" key="1">
    <citation type="submission" date="2013-11" db="EMBL/GenBank/DDBJ databases">
        <title>Genomic analysis of Pelistega sp. HM-7.</title>
        <authorList>
            <person name="Kumbhare S.V."/>
            <person name="Shetty S.A."/>
            <person name="Sharma O."/>
            <person name="Dhotre D.P."/>
        </authorList>
    </citation>
    <scope>NUCLEOTIDE SEQUENCE [LARGE SCALE GENOMIC DNA]</scope>
    <source>
        <strain evidence="3 4">HM-7</strain>
    </source>
</reference>
<keyword evidence="1" id="KW-1133">Transmembrane helix</keyword>
<feature type="domain" description="Calcineurin-like phosphoesterase" evidence="2">
    <location>
        <begin position="148"/>
        <end position="314"/>
    </location>
</feature>
<keyword evidence="1" id="KW-0812">Transmembrane</keyword>
<accession>V8FYE8</accession>
<comment type="caution">
    <text evidence="3">The sequence shown here is derived from an EMBL/GenBank/DDBJ whole genome shotgun (WGS) entry which is preliminary data.</text>
</comment>
<evidence type="ECO:0000256" key="1">
    <source>
        <dbReference type="SAM" id="Phobius"/>
    </source>
</evidence>
<feature type="transmembrane region" description="Helical" evidence="1">
    <location>
        <begin position="63"/>
        <end position="87"/>
    </location>
</feature>
<gene>
    <name evidence="3" type="ORF">V757_09290</name>
</gene>
<dbReference type="OrthoDB" id="9780884at2"/>